<dbReference type="CDD" id="cd05560">
    <property type="entry name" value="Xcc1710_like"/>
    <property type="match status" value="1"/>
</dbReference>
<keyword evidence="2" id="KW-1185">Reference proteome</keyword>
<dbReference type="InterPro" id="IPR036748">
    <property type="entry name" value="MTH938-like_sf"/>
</dbReference>
<dbReference type="InterPro" id="IPR007523">
    <property type="entry name" value="NDUFAF3/AAMDC"/>
</dbReference>
<dbReference type="PANTHER" id="PTHR21192:SF2">
    <property type="entry name" value="NADH DEHYDROGENASE [UBIQUINONE] 1 ALPHA SUBCOMPLEX ASSEMBLY FACTOR 3"/>
    <property type="match status" value="1"/>
</dbReference>
<gene>
    <name evidence="1" type="ORF">HIV01_007915</name>
</gene>
<dbReference type="EMBL" id="CP071517">
    <property type="protein sequence ID" value="QSX76389.1"/>
    <property type="molecule type" value="Genomic_DNA"/>
</dbReference>
<sequence>MQLNLEHPDQSFYLRAADGTSALVNDRRLYASFVLSPDQLIEDWPVSAVKAITPQDLDPVLAMEPEVILLGSGATQVFPTAAVMAACLGRGVGLETMTNAAAARTFNVLSGEGRRVVAAFVFERAP</sequence>
<accession>A0ABX7RE02</accession>
<dbReference type="Gene3D" id="3.40.1230.10">
    <property type="entry name" value="MTH938-like"/>
    <property type="match status" value="1"/>
</dbReference>
<name>A0ABX7RE02_9GAMM</name>
<dbReference type="PANTHER" id="PTHR21192">
    <property type="entry name" value="NUCLEAR PROTEIN E3-3"/>
    <property type="match status" value="1"/>
</dbReference>
<organism evidence="1 2">
    <name type="scientific">Lysobacter arenosi</name>
    <dbReference type="NCBI Taxonomy" id="2795387"/>
    <lineage>
        <taxon>Bacteria</taxon>
        <taxon>Pseudomonadati</taxon>
        <taxon>Pseudomonadota</taxon>
        <taxon>Gammaproteobacteria</taxon>
        <taxon>Lysobacterales</taxon>
        <taxon>Lysobacteraceae</taxon>
        <taxon>Lysobacter</taxon>
    </lineage>
</organism>
<proteinExistence type="predicted"/>
<evidence type="ECO:0000313" key="1">
    <source>
        <dbReference type="EMBL" id="QSX76389.1"/>
    </source>
</evidence>
<dbReference type="SUPFAM" id="SSF64076">
    <property type="entry name" value="MTH938-like"/>
    <property type="match status" value="1"/>
</dbReference>
<dbReference type="RefSeq" id="WP_200609394.1">
    <property type="nucleotide sequence ID" value="NZ_CP071517.1"/>
</dbReference>
<reference evidence="1 2" key="1">
    <citation type="submission" date="2021-02" db="EMBL/GenBank/DDBJ databases">
        <title>Lysobacter arenosi sp. nov., isolated from soil of gangwondo yeongwol, south Korea.</title>
        <authorList>
            <person name="Kim K.R."/>
            <person name="Kim K.H."/>
            <person name="Jeon C.O."/>
        </authorList>
    </citation>
    <scope>NUCLEOTIDE SEQUENCE [LARGE SCALE GENOMIC DNA]</scope>
    <source>
        <strain evidence="1 2">R7</strain>
    </source>
</reference>
<evidence type="ECO:0000313" key="2">
    <source>
        <dbReference type="Proteomes" id="UP000663400"/>
    </source>
</evidence>
<dbReference type="Pfam" id="PF04430">
    <property type="entry name" value="DUF498"/>
    <property type="match status" value="1"/>
</dbReference>
<protein>
    <submittedName>
        <fullName evidence="1">Mth938-like domain-containing protein</fullName>
    </submittedName>
</protein>
<dbReference type="Proteomes" id="UP000663400">
    <property type="component" value="Chromosome"/>
</dbReference>